<keyword evidence="3" id="KW-0663">Pyridoxal phosphate</keyword>
<dbReference type="InterPro" id="IPR015421">
    <property type="entry name" value="PyrdxlP-dep_Trfase_major"/>
</dbReference>
<dbReference type="Pfam" id="PF00106">
    <property type="entry name" value="adh_short"/>
    <property type="match status" value="1"/>
</dbReference>
<dbReference type="InterPro" id="IPR015424">
    <property type="entry name" value="PyrdxlP-dep_Trfase"/>
</dbReference>
<dbReference type="AlphaFoldDB" id="A0A9W8KUM7"/>
<feature type="domain" description="Aromatic amino acid beta-eliminating lyase/threonine aldolase" evidence="5">
    <location>
        <begin position="549"/>
        <end position="813"/>
    </location>
</feature>
<evidence type="ECO:0000256" key="2">
    <source>
        <dbReference type="ARBA" id="ARBA00006966"/>
    </source>
</evidence>
<sequence length="879" mass="98128">MLDRLKTLVDKLTNIVPNIEVLHLDALEPSSLISDFASLIAERYTSQLNQLGSIIPLSIETPHCMDRIREFSLYFEPGCKAVVPQISVDVLTRLELIYIPSSFLWSTFYSNQGNLSECFSNLKYLYIYFDANSHAFPHYLPNNWDKQKAQLSETRFPKLEVLKLNMCNAGCALLKNAYIPKQLKVLYIYIAEDVYVTFVDVAFDRKARLKICDSIESNINSHVIFHVATSLLNGCQIAKYTAFTTQGHIGFPNNIQARWKNVNNVTIDIPVTPTLALSIIEMLPLATELYFTRLRTDNIGDDNIADELWAKQWSGLEPFDSKLRTLKLLCVFGPKALTALYFTYISIQLLELTELIIIEKYHAVFRKADESDEKIAKGFGSKTEFLLCVLINNAEAIESITILADMDITEWRKQVDTNVTSIFVLTKALLPCLRQSRAAVVSLSLDTAEEASQELGVYCTSKAAVNMLIWSFAVGKPRVVFLAIMAGMVDTDMQDALRSPGKDTLKAELFALVTELYKEHKLLLSNVPAMAIVQLALHATDELWSNWHLRSDAVTKSTPEMLTRMVSSAVGDDVYGEDPTVAELENKVAHLCNKSAALFCASSTMCNQIAIRAHISQQYECRGASLHTQAMMPPIGAHGNLAKKDVEENLILGHFLYHMAPTRLVCLENNFSGIVMPLDDVREISELCKLHKIPIHMDGARLWSASIATGHSLVAYAQHVDLLNLCLSKGMGCPVGALLVGSAEVIERARHFRKAFGGGWRQAGVLTAARLFAIENIWPTMEYSHKLAQRLALGLVDLGFSLALSVETNMVFISEDTGNEGAVVGKQELMKLVNYLKTKGIILESPYQGSIRIVLHYQITEECIEVILDAARELYNEHA</sequence>
<evidence type="ECO:0000256" key="4">
    <source>
        <dbReference type="ARBA" id="ARBA00023239"/>
    </source>
</evidence>
<dbReference type="Gene3D" id="3.40.640.10">
    <property type="entry name" value="Type I PLP-dependent aspartate aminotransferase-like (Major domain)"/>
    <property type="match status" value="1"/>
</dbReference>
<comment type="caution">
    <text evidence="6">The sequence shown here is derived from an EMBL/GenBank/DDBJ whole genome shotgun (WGS) entry which is preliminary data.</text>
</comment>
<dbReference type="GO" id="GO:0006567">
    <property type="term" value="P:L-threonine catabolic process"/>
    <property type="evidence" value="ECO:0007669"/>
    <property type="project" value="TreeGrafter"/>
</dbReference>
<dbReference type="Pfam" id="PF01212">
    <property type="entry name" value="Beta_elim_lyase"/>
    <property type="match status" value="1"/>
</dbReference>
<dbReference type="SUPFAM" id="SSF53383">
    <property type="entry name" value="PLP-dependent transferases"/>
    <property type="match status" value="1"/>
</dbReference>
<dbReference type="Proteomes" id="UP001151518">
    <property type="component" value="Unassembled WGS sequence"/>
</dbReference>
<dbReference type="PANTHER" id="PTHR48097">
    <property type="entry name" value="L-THREONINE ALDOLASE-RELATED"/>
    <property type="match status" value="1"/>
</dbReference>
<dbReference type="GO" id="GO:0005829">
    <property type="term" value="C:cytosol"/>
    <property type="evidence" value="ECO:0007669"/>
    <property type="project" value="TreeGrafter"/>
</dbReference>
<dbReference type="EC" id="4.1.2.48" evidence="6"/>
<organism evidence="6 7">
    <name type="scientific">Coemansia spiralis</name>
    <dbReference type="NCBI Taxonomy" id="417178"/>
    <lineage>
        <taxon>Eukaryota</taxon>
        <taxon>Fungi</taxon>
        <taxon>Fungi incertae sedis</taxon>
        <taxon>Zoopagomycota</taxon>
        <taxon>Kickxellomycotina</taxon>
        <taxon>Kickxellomycetes</taxon>
        <taxon>Kickxellales</taxon>
        <taxon>Kickxellaceae</taxon>
        <taxon>Coemansia</taxon>
    </lineage>
</organism>
<dbReference type="SUPFAM" id="SSF51735">
    <property type="entry name" value="NAD(P)-binding Rossmann-fold domains"/>
    <property type="match status" value="1"/>
</dbReference>
<dbReference type="PANTHER" id="PTHR48097:SF9">
    <property type="entry name" value="L-THREONINE ALDOLASE"/>
    <property type="match status" value="1"/>
</dbReference>
<reference evidence="6" key="1">
    <citation type="submission" date="2022-07" db="EMBL/GenBank/DDBJ databases">
        <title>Phylogenomic reconstructions and comparative analyses of Kickxellomycotina fungi.</title>
        <authorList>
            <person name="Reynolds N.K."/>
            <person name="Stajich J.E."/>
            <person name="Barry K."/>
            <person name="Grigoriev I.V."/>
            <person name="Crous P."/>
            <person name="Smith M.E."/>
        </authorList>
    </citation>
    <scope>NUCLEOTIDE SEQUENCE</scope>
    <source>
        <strain evidence="6">NRRL 3115</strain>
    </source>
</reference>
<dbReference type="OrthoDB" id="10261951at2759"/>
<comment type="similarity">
    <text evidence="2">Belongs to the threonine aldolase family.</text>
</comment>
<comment type="cofactor">
    <cofactor evidence="1">
        <name>pyridoxal 5'-phosphate</name>
        <dbReference type="ChEBI" id="CHEBI:597326"/>
    </cofactor>
</comment>
<dbReference type="InterPro" id="IPR002347">
    <property type="entry name" value="SDR_fam"/>
</dbReference>
<dbReference type="InterPro" id="IPR036291">
    <property type="entry name" value="NAD(P)-bd_dom_sf"/>
</dbReference>
<dbReference type="InterPro" id="IPR001597">
    <property type="entry name" value="ArAA_b-elim_lyase/Thr_aldolase"/>
</dbReference>
<evidence type="ECO:0000256" key="1">
    <source>
        <dbReference type="ARBA" id="ARBA00001933"/>
    </source>
</evidence>
<dbReference type="Gene3D" id="3.40.50.720">
    <property type="entry name" value="NAD(P)-binding Rossmann-like Domain"/>
    <property type="match status" value="1"/>
</dbReference>
<dbReference type="InterPro" id="IPR023603">
    <property type="entry name" value="Low_specificity_L-TA-like"/>
</dbReference>
<dbReference type="GO" id="GO:0008732">
    <property type="term" value="F:L-allo-threonine aldolase activity"/>
    <property type="evidence" value="ECO:0007669"/>
    <property type="project" value="TreeGrafter"/>
</dbReference>
<evidence type="ECO:0000313" key="6">
    <source>
        <dbReference type="EMBL" id="KAJ2671490.1"/>
    </source>
</evidence>
<accession>A0A9W8KUM7</accession>
<dbReference type="Gene3D" id="3.90.1150.10">
    <property type="entry name" value="Aspartate Aminotransferase, domain 1"/>
    <property type="match status" value="1"/>
</dbReference>
<evidence type="ECO:0000259" key="5">
    <source>
        <dbReference type="Pfam" id="PF01212"/>
    </source>
</evidence>
<dbReference type="GO" id="GO:0006545">
    <property type="term" value="P:glycine biosynthetic process"/>
    <property type="evidence" value="ECO:0007669"/>
    <property type="project" value="TreeGrafter"/>
</dbReference>
<proteinExistence type="inferred from homology"/>
<name>A0A9W8KUM7_9FUNG</name>
<evidence type="ECO:0000313" key="7">
    <source>
        <dbReference type="Proteomes" id="UP001151518"/>
    </source>
</evidence>
<dbReference type="FunFam" id="3.40.640.10:FF:000030">
    <property type="entry name" value="Low-specificity L-threonine aldolase"/>
    <property type="match status" value="1"/>
</dbReference>
<dbReference type="NCBIfam" id="NF041359">
    <property type="entry name" value="GntG_guanitoxin"/>
    <property type="match status" value="1"/>
</dbReference>
<keyword evidence="4 6" id="KW-0456">Lyase</keyword>
<dbReference type="EMBL" id="JANBTW010000101">
    <property type="protein sequence ID" value="KAJ2671490.1"/>
    <property type="molecule type" value="Genomic_DNA"/>
</dbReference>
<dbReference type="InterPro" id="IPR015422">
    <property type="entry name" value="PyrdxlP-dep_Trfase_small"/>
</dbReference>
<gene>
    <name evidence="6" type="primary">GLY1</name>
    <name evidence="6" type="ORF">GGI25_005479</name>
</gene>
<protein>
    <submittedName>
        <fullName evidence="6">Threonine aldolase</fullName>
        <ecNumber evidence="6">4.1.2.48</ecNumber>
    </submittedName>
</protein>
<evidence type="ECO:0000256" key="3">
    <source>
        <dbReference type="ARBA" id="ARBA00022898"/>
    </source>
</evidence>